<reference evidence="2" key="1">
    <citation type="journal article" date="2015" name="Nature">
        <title>Complex archaea that bridge the gap between prokaryotes and eukaryotes.</title>
        <authorList>
            <person name="Spang A."/>
            <person name="Saw J.H."/>
            <person name="Jorgensen S.L."/>
            <person name="Zaremba-Niedzwiedzka K."/>
            <person name="Martijn J."/>
            <person name="Lind A.E."/>
            <person name="van Eijk R."/>
            <person name="Schleper C."/>
            <person name="Guy L."/>
            <person name="Ettema T.J."/>
        </authorList>
    </citation>
    <scope>NUCLEOTIDE SEQUENCE</scope>
</reference>
<gene>
    <name evidence="2" type="ORF">LCGC14_1616550</name>
</gene>
<evidence type="ECO:0000313" key="2">
    <source>
        <dbReference type="EMBL" id="KKM23305.1"/>
    </source>
</evidence>
<name>A0A0F9L6P9_9ZZZZ</name>
<organism evidence="2">
    <name type="scientific">marine sediment metagenome</name>
    <dbReference type="NCBI Taxonomy" id="412755"/>
    <lineage>
        <taxon>unclassified sequences</taxon>
        <taxon>metagenomes</taxon>
        <taxon>ecological metagenomes</taxon>
    </lineage>
</organism>
<feature type="region of interest" description="Disordered" evidence="1">
    <location>
        <begin position="1"/>
        <end position="34"/>
    </location>
</feature>
<proteinExistence type="predicted"/>
<comment type="caution">
    <text evidence="2">The sequence shown here is derived from an EMBL/GenBank/DDBJ whole genome shotgun (WGS) entry which is preliminary data.</text>
</comment>
<sequence length="447" mass="50381">MAKEAEEKLYDVSGETGEQLVDSAHPGGGTRTELTHSKTDENLVETIVEQQKKDIEVAQSIPKGTYAALKDLHTKLEKLGVNKYHLNKLSGIIDSIYTPEEFISYRLAKLSDDLDAIGCYDAADKVDNFKKKAGIYEWWHNYPDAIGMVITRLEAIDITTNNRHLISRWKINLSELKVLLRRELPEDVAGKQQVAQQLQLGITKLIDMQKELDKGITDNIIVEWGQDDDEFRSAIQSATGVLQKQLSDLGQVAKQEVQRGIDFGGEGSTFELQYDDKSTVGKGEPKPKGSWRQRVVTDFATANRFSHWYNKIIGEAGEHETAIPVSDEARVSKTVTPQMKSGIEKALSRINEVGSGKEWAKEMRAGTEGGTEKPKSEYPADIRGAREAAKIKLEETVLDRLEEKDPRWKSERGSALIRRNVKEQDRYYDLSNPKAFQKALELILEKY</sequence>
<dbReference type="AlphaFoldDB" id="A0A0F9L6P9"/>
<feature type="compositionally biased region" description="Basic and acidic residues" evidence="1">
    <location>
        <begin position="1"/>
        <end position="10"/>
    </location>
</feature>
<evidence type="ECO:0000256" key="1">
    <source>
        <dbReference type="SAM" id="MobiDB-lite"/>
    </source>
</evidence>
<accession>A0A0F9L6P9</accession>
<protein>
    <submittedName>
        <fullName evidence="2">Uncharacterized protein</fullName>
    </submittedName>
</protein>
<dbReference type="EMBL" id="LAZR01013151">
    <property type="protein sequence ID" value="KKM23305.1"/>
    <property type="molecule type" value="Genomic_DNA"/>
</dbReference>